<dbReference type="Gene3D" id="3.40.50.720">
    <property type="entry name" value="NAD(P)-binding Rossmann-like Domain"/>
    <property type="match status" value="1"/>
</dbReference>
<dbReference type="AlphaFoldDB" id="A0A914QUY0"/>
<evidence type="ECO:0000313" key="2">
    <source>
        <dbReference type="Proteomes" id="UP000887578"/>
    </source>
</evidence>
<dbReference type="WBParaSite" id="PDA_v2.g31359.t1">
    <property type="protein sequence ID" value="PDA_v2.g31359.t1"/>
    <property type="gene ID" value="PDA_v2.g31359"/>
</dbReference>
<dbReference type="InterPro" id="IPR020904">
    <property type="entry name" value="Sc_DH/Rdtase_CS"/>
</dbReference>
<evidence type="ECO:0000313" key="3">
    <source>
        <dbReference type="WBParaSite" id="PDA_v2.g31359.t1"/>
    </source>
</evidence>
<sequence>MFFCVFEDRNCINSDNEKSKSDLFELWAIVNNAGVLLYEGPSEWIGVESYKKTAEVNTYGVIRVCNAFLPLLRESKGRIITITSCAGRIGFPLLPSYAVSKFATEAYMDCLRVDRYRDVYDFGITCHILEPGRFKTDIVRAENRYPKSKQAWNSLPQEIKDIYGNDYLEKVDKTFYEILEEKSTSRLDFVVDAYFHAISAVHPRLRYIVGYDATFLIIPLSFFPTAIQDWILRHIARIPIPASVQRSMKKEE</sequence>
<dbReference type="InterPro" id="IPR036291">
    <property type="entry name" value="NAD(P)-bd_dom_sf"/>
</dbReference>
<protein>
    <submittedName>
        <fullName evidence="3">Uncharacterized protein</fullName>
    </submittedName>
</protein>
<organism evidence="2 3">
    <name type="scientific">Panagrolaimus davidi</name>
    <dbReference type="NCBI Taxonomy" id="227884"/>
    <lineage>
        <taxon>Eukaryota</taxon>
        <taxon>Metazoa</taxon>
        <taxon>Ecdysozoa</taxon>
        <taxon>Nematoda</taxon>
        <taxon>Chromadorea</taxon>
        <taxon>Rhabditida</taxon>
        <taxon>Tylenchina</taxon>
        <taxon>Panagrolaimomorpha</taxon>
        <taxon>Panagrolaimoidea</taxon>
        <taxon>Panagrolaimidae</taxon>
        <taxon>Panagrolaimus</taxon>
    </lineage>
</organism>
<dbReference type="PANTHER" id="PTHR43313:SF1">
    <property type="entry name" value="3BETA-HYDROXYSTEROID DEHYDROGENASE DHS-16"/>
    <property type="match status" value="1"/>
</dbReference>
<reference evidence="3" key="1">
    <citation type="submission" date="2022-11" db="UniProtKB">
        <authorList>
            <consortium name="WormBaseParasite"/>
        </authorList>
    </citation>
    <scope>IDENTIFICATION</scope>
</reference>
<dbReference type="PROSITE" id="PS00061">
    <property type="entry name" value="ADH_SHORT"/>
    <property type="match status" value="1"/>
</dbReference>
<proteinExistence type="predicted"/>
<dbReference type="SUPFAM" id="SSF51735">
    <property type="entry name" value="NAD(P)-binding Rossmann-fold domains"/>
    <property type="match status" value="1"/>
</dbReference>
<dbReference type="GO" id="GO:0016491">
    <property type="term" value="F:oxidoreductase activity"/>
    <property type="evidence" value="ECO:0007669"/>
    <property type="project" value="UniProtKB-KW"/>
</dbReference>
<dbReference type="InterPro" id="IPR002347">
    <property type="entry name" value="SDR_fam"/>
</dbReference>
<accession>A0A914QUY0</accession>
<evidence type="ECO:0000256" key="1">
    <source>
        <dbReference type="ARBA" id="ARBA00023002"/>
    </source>
</evidence>
<keyword evidence="2" id="KW-1185">Reference proteome</keyword>
<dbReference type="GO" id="GO:0008202">
    <property type="term" value="P:steroid metabolic process"/>
    <property type="evidence" value="ECO:0007669"/>
    <property type="project" value="TreeGrafter"/>
</dbReference>
<dbReference type="Pfam" id="PF00106">
    <property type="entry name" value="adh_short"/>
    <property type="match status" value="1"/>
</dbReference>
<dbReference type="PRINTS" id="PR00081">
    <property type="entry name" value="GDHRDH"/>
</dbReference>
<keyword evidence="1" id="KW-0560">Oxidoreductase</keyword>
<name>A0A914QUY0_9BILA</name>
<dbReference type="PANTHER" id="PTHR43313">
    <property type="entry name" value="SHORT-CHAIN DEHYDROGENASE/REDUCTASE FAMILY 9C"/>
    <property type="match status" value="1"/>
</dbReference>
<dbReference type="Proteomes" id="UP000887578">
    <property type="component" value="Unplaced"/>
</dbReference>